<keyword evidence="3" id="KW-1015">Disulfide bond</keyword>
<name>A0A8D3CX77_SCOMX</name>
<comment type="subcellular location">
    <subcellularLocation>
        <location evidence="1">Secreted</location>
    </subcellularLocation>
</comment>
<dbReference type="Gene3D" id="2.10.80.10">
    <property type="entry name" value="Lipase, subunit A"/>
    <property type="match status" value="1"/>
</dbReference>
<dbReference type="AlphaFoldDB" id="A0A8D3CX77"/>
<evidence type="ECO:0000256" key="3">
    <source>
        <dbReference type="ARBA" id="ARBA00023157"/>
    </source>
</evidence>
<reference evidence="6" key="1">
    <citation type="submission" date="2023-05" db="EMBL/GenBank/DDBJ databases">
        <title>High-quality long-read genome of Scophthalmus maximus.</title>
        <authorList>
            <person name="Lien S."/>
            <person name="Martinez P."/>
        </authorList>
    </citation>
    <scope>NUCLEOTIDE SEQUENCE [LARGE SCALE GENOMIC DNA]</scope>
</reference>
<dbReference type="Ensembl" id="ENSSMAT00000040048.1">
    <property type="protein sequence ID" value="ENSSMAP00000051885.1"/>
    <property type="gene ID" value="ENSSMAG00000025807.1"/>
</dbReference>
<evidence type="ECO:0000313" key="7">
    <source>
        <dbReference type="Proteomes" id="UP000694558"/>
    </source>
</evidence>
<evidence type="ECO:0000259" key="5">
    <source>
        <dbReference type="Pfam" id="PF06607"/>
    </source>
</evidence>
<protein>
    <recommendedName>
        <fullName evidence="5">Prokineticin domain-containing protein</fullName>
    </recommendedName>
</protein>
<evidence type="ECO:0000256" key="2">
    <source>
        <dbReference type="ARBA" id="ARBA00022525"/>
    </source>
</evidence>
<feature type="signal peptide" evidence="4">
    <location>
        <begin position="1"/>
        <end position="18"/>
    </location>
</feature>
<dbReference type="Pfam" id="PF06607">
    <property type="entry name" value="Prokineticin"/>
    <property type="match status" value="1"/>
</dbReference>
<proteinExistence type="predicted"/>
<dbReference type="Proteomes" id="UP000694558">
    <property type="component" value="Chromosome 11"/>
</dbReference>
<evidence type="ECO:0000313" key="6">
    <source>
        <dbReference type="Ensembl" id="ENSSMAP00000051885.1"/>
    </source>
</evidence>
<keyword evidence="2" id="KW-0964">Secreted</keyword>
<dbReference type="GO" id="GO:0005576">
    <property type="term" value="C:extracellular region"/>
    <property type="evidence" value="ECO:0007669"/>
    <property type="project" value="UniProtKB-SubCell"/>
</dbReference>
<accession>A0A8D3CX77</accession>
<dbReference type="InterPro" id="IPR023569">
    <property type="entry name" value="Prokineticin_domain"/>
</dbReference>
<keyword evidence="4" id="KW-0732">Signal</keyword>
<evidence type="ECO:0000256" key="1">
    <source>
        <dbReference type="ARBA" id="ARBA00004613"/>
    </source>
</evidence>
<organism evidence="6 7">
    <name type="scientific">Scophthalmus maximus</name>
    <name type="common">Turbot</name>
    <name type="synonym">Psetta maxima</name>
    <dbReference type="NCBI Taxonomy" id="52904"/>
    <lineage>
        <taxon>Eukaryota</taxon>
        <taxon>Metazoa</taxon>
        <taxon>Chordata</taxon>
        <taxon>Craniata</taxon>
        <taxon>Vertebrata</taxon>
        <taxon>Euteleostomi</taxon>
        <taxon>Actinopterygii</taxon>
        <taxon>Neopterygii</taxon>
        <taxon>Teleostei</taxon>
        <taxon>Neoteleostei</taxon>
        <taxon>Acanthomorphata</taxon>
        <taxon>Carangaria</taxon>
        <taxon>Pleuronectiformes</taxon>
        <taxon>Pleuronectoidei</taxon>
        <taxon>Scophthalmidae</taxon>
        <taxon>Scophthalmus</taxon>
    </lineage>
</organism>
<feature type="domain" description="Prokineticin" evidence="5">
    <location>
        <begin position="29"/>
        <end position="87"/>
    </location>
</feature>
<reference evidence="6" key="2">
    <citation type="submission" date="2025-08" db="UniProtKB">
        <authorList>
            <consortium name="Ensembl"/>
        </authorList>
    </citation>
    <scope>IDENTIFICATION</scope>
</reference>
<feature type="chain" id="PRO_5034155645" description="Prokineticin domain-containing protein" evidence="4">
    <location>
        <begin position="19"/>
        <end position="95"/>
    </location>
</feature>
<evidence type="ECO:0000256" key="4">
    <source>
        <dbReference type="SAM" id="SignalP"/>
    </source>
</evidence>
<sequence>KNNCISFFLRWQQLVLLAQHPSLNSDVILYDLQLHLSVEEGLKLSDYFPTCFSHFQVPYPGKRQHHTCPCLPHLVCRRFTDSKYRCTDDFKNMDY</sequence>
<dbReference type="SUPFAM" id="SSF57190">
    <property type="entry name" value="Colipase-like"/>
    <property type="match status" value="1"/>
</dbReference>